<evidence type="ECO:0000313" key="1">
    <source>
        <dbReference type="EMBL" id="RBP82580.1"/>
    </source>
</evidence>
<proteinExistence type="predicted"/>
<dbReference type="RefSeq" id="WP_113917064.1">
    <property type="nucleotide sequence ID" value="NZ_QNSE01000008.1"/>
</dbReference>
<dbReference type="Proteomes" id="UP000252792">
    <property type="component" value="Unassembled WGS sequence"/>
</dbReference>
<dbReference type="OrthoDB" id="6314823at2"/>
<keyword evidence="2" id="KW-1185">Reference proteome</keyword>
<evidence type="ECO:0000313" key="2">
    <source>
        <dbReference type="Proteomes" id="UP000252792"/>
    </source>
</evidence>
<sequence length="242" mass="27813">MYIFIRNMLLMSLFIISPTYAIEVAPMVITFSPFETSKIPSSMIYNDLSRDIAFEAQVYEVKFDPLGKSEPDLIPLEDSPLWVFPPLLYLKPGKHQRIQFRWLGETVPETDKTYQVSLVEQMVANENEEQSSKLTVLLNINLIVHLDQVQMLPNLNVENAHFEQNSIVATVVNTGIGSSRLSDYEVAIFYNELKKELYYKDQLKSEGYDVFFPPLSSVFIRVPLSFYAEGLISKKLNIELLN</sequence>
<gene>
    <name evidence="1" type="ORF">DFP80_108227</name>
</gene>
<evidence type="ECO:0008006" key="3">
    <source>
        <dbReference type="Google" id="ProtNLM"/>
    </source>
</evidence>
<organism evidence="1 2">
    <name type="scientific">Marinomonas rhizomae</name>
    <dbReference type="NCBI Taxonomy" id="491948"/>
    <lineage>
        <taxon>Bacteria</taxon>
        <taxon>Pseudomonadati</taxon>
        <taxon>Pseudomonadota</taxon>
        <taxon>Gammaproteobacteria</taxon>
        <taxon>Oceanospirillales</taxon>
        <taxon>Oceanospirillaceae</taxon>
        <taxon>Marinomonas</taxon>
    </lineage>
</organism>
<reference evidence="1 2" key="1">
    <citation type="submission" date="2018-06" db="EMBL/GenBank/DDBJ databases">
        <title>Genomic Encyclopedia of Type Strains, Phase III (KMG-III): the genomes of soil and plant-associated and newly described type strains.</title>
        <authorList>
            <person name="Whitman W."/>
        </authorList>
    </citation>
    <scope>NUCLEOTIDE SEQUENCE [LARGE SCALE GENOMIC DNA]</scope>
    <source>
        <strain evidence="1 2">CECT 7377</strain>
    </source>
</reference>
<name>A0A366J839_9GAMM</name>
<comment type="caution">
    <text evidence="1">The sequence shown here is derived from an EMBL/GenBank/DDBJ whole genome shotgun (WGS) entry which is preliminary data.</text>
</comment>
<dbReference type="InterPro" id="IPR008962">
    <property type="entry name" value="PapD-like_sf"/>
</dbReference>
<dbReference type="AlphaFoldDB" id="A0A366J839"/>
<protein>
    <recommendedName>
        <fullName evidence="3">Pili assembly chaperone N-terminal domain-containing protein</fullName>
    </recommendedName>
</protein>
<dbReference type="Gene3D" id="2.60.40.10">
    <property type="entry name" value="Immunoglobulins"/>
    <property type="match status" value="1"/>
</dbReference>
<dbReference type="EMBL" id="QNSE01000008">
    <property type="protein sequence ID" value="RBP82580.1"/>
    <property type="molecule type" value="Genomic_DNA"/>
</dbReference>
<dbReference type="InterPro" id="IPR013783">
    <property type="entry name" value="Ig-like_fold"/>
</dbReference>
<dbReference type="SUPFAM" id="SSF49354">
    <property type="entry name" value="PapD-like"/>
    <property type="match status" value="1"/>
</dbReference>
<accession>A0A366J839</accession>